<evidence type="ECO:0000256" key="7">
    <source>
        <dbReference type="ARBA" id="ARBA00049458"/>
    </source>
</evidence>
<organism evidence="11 12">
    <name type="scientific">Branchiostoma lanceolatum</name>
    <name type="common">Common lancelet</name>
    <name type="synonym">Amphioxus lanceolatum</name>
    <dbReference type="NCBI Taxonomy" id="7740"/>
    <lineage>
        <taxon>Eukaryota</taxon>
        <taxon>Metazoa</taxon>
        <taxon>Chordata</taxon>
        <taxon>Cephalochordata</taxon>
        <taxon>Leptocardii</taxon>
        <taxon>Amphioxiformes</taxon>
        <taxon>Branchiostomatidae</taxon>
        <taxon>Branchiostoma</taxon>
    </lineage>
</organism>
<dbReference type="EMBL" id="OV696690">
    <property type="protein sequence ID" value="CAH1265295.1"/>
    <property type="molecule type" value="Genomic_DNA"/>
</dbReference>
<evidence type="ECO:0000256" key="2">
    <source>
        <dbReference type="ARBA" id="ARBA00007375"/>
    </source>
</evidence>
<dbReference type="OrthoDB" id="2133758at2759"/>
<evidence type="ECO:0000256" key="5">
    <source>
        <dbReference type="ARBA" id="ARBA00023136"/>
    </source>
</evidence>
<evidence type="ECO:0000256" key="3">
    <source>
        <dbReference type="ARBA" id="ARBA00022692"/>
    </source>
</evidence>
<name>A0A8J9ZXT4_BRALA</name>
<evidence type="ECO:0000256" key="4">
    <source>
        <dbReference type="ARBA" id="ARBA00022989"/>
    </source>
</evidence>
<evidence type="ECO:0000256" key="1">
    <source>
        <dbReference type="ARBA" id="ARBA00004141"/>
    </source>
</evidence>
<keyword evidence="3 9" id="KW-0812">Transmembrane</keyword>
<keyword evidence="4 9" id="KW-1133">Transmembrane helix</keyword>
<evidence type="ECO:0000313" key="11">
    <source>
        <dbReference type="EMBL" id="CAH1265295.1"/>
    </source>
</evidence>
<reference evidence="11" key="1">
    <citation type="submission" date="2022-01" db="EMBL/GenBank/DDBJ databases">
        <authorList>
            <person name="Braso-Vives M."/>
        </authorList>
    </citation>
    <scope>NUCLEOTIDE SEQUENCE</scope>
</reference>
<dbReference type="InterPro" id="IPR012506">
    <property type="entry name" value="TMEM86B-like"/>
</dbReference>
<proteinExistence type="inferred from homology"/>
<comment type="subcellular location">
    <subcellularLocation>
        <location evidence="1">Membrane</location>
        <topology evidence="1">Multi-pass membrane protein</topology>
    </subcellularLocation>
</comment>
<keyword evidence="12" id="KW-1185">Reference proteome</keyword>
<dbReference type="AlphaFoldDB" id="A0A8J9ZXT4"/>
<dbReference type="GO" id="GO:0016020">
    <property type="term" value="C:membrane"/>
    <property type="evidence" value="ECO:0007669"/>
    <property type="project" value="UniProtKB-SubCell"/>
</dbReference>
<evidence type="ECO:0000256" key="8">
    <source>
        <dbReference type="ARBA" id="ARBA00049560"/>
    </source>
</evidence>
<evidence type="ECO:0000256" key="10">
    <source>
        <dbReference type="SAM" id="SignalP"/>
    </source>
</evidence>
<dbReference type="GO" id="GO:0047408">
    <property type="term" value="F:alkenylglycerophosphocholine hydrolase activity"/>
    <property type="evidence" value="ECO:0007669"/>
    <property type="project" value="UniProtKB-EC"/>
</dbReference>
<dbReference type="Pfam" id="PF07947">
    <property type="entry name" value="YhhN"/>
    <property type="match status" value="1"/>
</dbReference>
<comment type="catalytic activity">
    <reaction evidence="7">
        <text>a 1-O-(1Z-alkenyl)-sn-glycero-3-phosphoethanolamine + H2O = a 2,3-saturated aldehyde + sn-glycero-3-phosphoethanolamine</text>
        <dbReference type="Rhea" id="RHEA:16905"/>
        <dbReference type="ChEBI" id="CHEBI:15377"/>
        <dbReference type="ChEBI" id="CHEBI:73359"/>
        <dbReference type="ChEBI" id="CHEBI:77288"/>
        <dbReference type="ChEBI" id="CHEBI:143890"/>
        <dbReference type="EC" id="3.3.2.2"/>
    </reaction>
</comment>
<feature type="transmembrane region" description="Helical" evidence="9">
    <location>
        <begin position="79"/>
        <end position="97"/>
    </location>
</feature>
<gene>
    <name evidence="11" type="primary">TMEM86A</name>
    <name evidence="11" type="ORF">BLAG_LOCUS19334</name>
</gene>
<feature type="chain" id="PRO_5035428925" description="lysoplasmalogenase" evidence="10">
    <location>
        <begin position="21"/>
        <end position="229"/>
    </location>
</feature>
<comment type="catalytic activity">
    <reaction evidence="8">
        <text>a 1-O-(1Z-alkenyl)-sn-glycero-3-phosphocholine + H2O = a 2,3-saturated aldehyde + sn-glycerol 3-phosphocholine</text>
        <dbReference type="Rhea" id="RHEA:22544"/>
        <dbReference type="ChEBI" id="CHEBI:15377"/>
        <dbReference type="ChEBI" id="CHEBI:16870"/>
        <dbReference type="ChEBI" id="CHEBI:73359"/>
        <dbReference type="ChEBI" id="CHEBI:77287"/>
        <dbReference type="EC" id="3.3.2.2"/>
    </reaction>
</comment>
<feature type="signal peptide" evidence="10">
    <location>
        <begin position="1"/>
        <end position="20"/>
    </location>
</feature>
<dbReference type="PANTHER" id="PTHR31885">
    <property type="entry name" value="GH04784P"/>
    <property type="match status" value="1"/>
</dbReference>
<feature type="transmembrane region" description="Helical" evidence="9">
    <location>
        <begin position="53"/>
        <end position="74"/>
    </location>
</feature>
<dbReference type="EC" id="3.3.2.2" evidence="6"/>
<dbReference type="Proteomes" id="UP000838412">
    <property type="component" value="Chromosome 5"/>
</dbReference>
<evidence type="ECO:0000256" key="9">
    <source>
        <dbReference type="SAM" id="Phobius"/>
    </source>
</evidence>
<evidence type="ECO:0000313" key="12">
    <source>
        <dbReference type="Proteomes" id="UP000838412"/>
    </source>
</evidence>
<keyword evidence="10" id="KW-0732">Signal</keyword>
<dbReference type="PANTHER" id="PTHR31885:SF6">
    <property type="entry name" value="GH04784P"/>
    <property type="match status" value="1"/>
</dbReference>
<accession>A0A8J9ZXT4</accession>
<feature type="transmembrane region" description="Helical" evidence="9">
    <location>
        <begin position="159"/>
        <end position="180"/>
    </location>
</feature>
<sequence length="229" mass="25044">MKTFGLFVVSMAAYLASVYAGTPNETVAAVLKSLPVATLTVFVQVEKRCHTTYARLLAAGLMFSSVGDFCLFWIHSSEWFIFGLLAFALAQLLYALAFDVTHITLDGTTVVTMATAVLTYTYILPGLKGALTPLCGLYVILIFSMTAAATSRLRHGVTWPRLCACVGAVLFVVSDFVLAVNKFRAPIPYARLLNLSTYFTAQCLIAFSVLESEEDPKSLGRAKRRQKEN</sequence>
<evidence type="ECO:0000256" key="6">
    <source>
        <dbReference type="ARBA" id="ARBA00035673"/>
    </source>
</evidence>
<keyword evidence="5 9" id="KW-0472">Membrane</keyword>
<comment type="similarity">
    <text evidence="2">Belongs to the TMEM86 family.</text>
</comment>
<protein>
    <recommendedName>
        <fullName evidence="6">lysoplasmalogenase</fullName>
        <ecNumber evidence="6">3.3.2.2</ecNumber>
    </recommendedName>
</protein>